<dbReference type="InterPro" id="IPR001932">
    <property type="entry name" value="PPM-type_phosphatase-like_dom"/>
</dbReference>
<dbReference type="SUPFAM" id="SSF81606">
    <property type="entry name" value="PP2C-like"/>
    <property type="match status" value="1"/>
</dbReference>
<evidence type="ECO:0000313" key="3">
    <source>
        <dbReference type="Proteomes" id="UP000627573"/>
    </source>
</evidence>
<feature type="domain" description="PPM-type phosphatase" evidence="1">
    <location>
        <begin position="6"/>
        <end position="242"/>
    </location>
</feature>
<protein>
    <submittedName>
        <fullName evidence="2">Protein phosphatase 2C domain-containing protein</fullName>
    </submittedName>
</protein>
<evidence type="ECO:0000259" key="1">
    <source>
        <dbReference type="PROSITE" id="PS51746"/>
    </source>
</evidence>
<dbReference type="PROSITE" id="PS51746">
    <property type="entry name" value="PPM_2"/>
    <property type="match status" value="1"/>
</dbReference>
<dbReference type="EMBL" id="JAECSB010000010">
    <property type="protein sequence ID" value="MBH5141116.1"/>
    <property type="molecule type" value="Genomic_DNA"/>
</dbReference>
<dbReference type="Gene3D" id="3.60.40.10">
    <property type="entry name" value="PPM-type phosphatase domain"/>
    <property type="match status" value="1"/>
</dbReference>
<dbReference type="AlphaFoldDB" id="A0A8I0ZTM8"/>
<comment type="caution">
    <text evidence="2">The sequence shown here is derived from an EMBL/GenBank/DDBJ whole genome shotgun (WGS) entry which is preliminary data.</text>
</comment>
<accession>A0A8I0ZTM8</accession>
<reference evidence="2 3" key="1">
    <citation type="submission" date="2020-12" db="EMBL/GenBank/DDBJ databases">
        <title>Draft genome sequence of furan degrading bacterial strain FUR100.</title>
        <authorList>
            <person name="Woiski C."/>
        </authorList>
    </citation>
    <scope>NUCLEOTIDE SEQUENCE [LARGE SCALE GENOMIC DNA]</scope>
    <source>
        <strain evidence="2 3">FUR100</strain>
    </source>
</reference>
<sequence length="259" mass="27648">MDFLSAHTVRSAIGPRDSMQDNVLAQSSPPFLVIADGVGSYEESDQAALLAVDTFATWAQNPGPDIAEGLLALPDRVAARIRQARIGFAATTLAGAVLHESGSLWLTNVGDSVIAALTADTALFVSREHQIAAYTRMIGSPDPVNLARGNVLTRVVSAGDRVRTPDVSVIRIHEPTIVVAATDGITGRVTLEQIHEDIFTDGPPPAELEHLETWLNTKADHIMAHAVAKTLFDNATLGLLAIVPTGLDLPRHQLKEHDL</sequence>
<dbReference type="Proteomes" id="UP000627573">
    <property type="component" value="Unassembled WGS sequence"/>
</dbReference>
<gene>
    <name evidence="2" type="ORF">I3517_00600</name>
</gene>
<dbReference type="InterPro" id="IPR036457">
    <property type="entry name" value="PPM-type-like_dom_sf"/>
</dbReference>
<proteinExistence type="predicted"/>
<dbReference type="RefSeq" id="WP_197940382.1">
    <property type="nucleotide sequence ID" value="NZ_JAECSB010000010.1"/>
</dbReference>
<organism evidence="2 3">
    <name type="scientific">Rhodococcus erythropolis</name>
    <name type="common">Arthrobacter picolinophilus</name>
    <dbReference type="NCBI Taxonomy" id="1833"/>
    <lineage>
        <taxon>Bacteria</taxon>
        <taxon>Bacillati</taxon>
        <taxon>Actinomycetota</taxon>
        <taxon>Actinomycetes</taxon>
        <taxon>Mycobacteriales</taxon>
        <taxon>Nocardiaceae</taxon>
        <taxon>Rhodococcus</taxon>
        <taxon>Rhodococcus erythropolis group</taxon>
    </lineage>
</organism>
<evidence type="ECO:0000313" key="2">
    <source>
        <dbReference type="EMBL" id="MBH5141116.1"/>
    </source>
</evidence>
<keyword evidence="3" id="KW-1185">Reference proteome</keyword>
<name>A0A8I0ZTM8_RHOER</name>
<dbReference type="Pfam" id="PF13672">
    <property type="entry name" value="PP2C_2"/>
    <property type="match status" value="1"/>
</dbReference>